<feature type="chain" id="PRO_5040471092" evidence="14">
    <location>
        <begin position="25"/>
        <end position="672"/>
    </location>
</feature>
<evidence type="ECO:0000256" key="11">
    <source>
        <dbReference type="SAM" id="Coils"/>
    </source>
</evidence>
<dbReference type="Gene3D" id="1.10.287.70">
    <property type="match status" value="1"/>
</dbReference>
<keyword evidence="8" id="KW-0325">Glycoprotein</keyword>
<feature type="domain" description="Ionotropic glutamate receptor C-terminal" evidence="15">
    <location>
        <begin position="198"/>
        <end position="429"/>
    </location>
</feature>
<dbReference type="GO" id="GO:0016020">
    <property type="term" value="C:membrane"/>
    <property type="evidence" value="ECO:0007669"/>
    <property type="project" value="UniProtKB-SubCell"/>
</dbReference>
<keyword evidence="9" id="KW-1071">Ligand-gated ion channel</keyword>
<evidence type="ECO:0000256" key="1">
    <source>
        <dbReference type="ARBA" id="ARBA00004141"/>
    </source>
</evidence>
<comment type="caution">
    <text evidence="16">The sequence shown here is derived from an EMBL/GenBank/DDBJ whole genome shotgun (WGS) entry which is preliminary data.</text>
</comment>
<evidence type="ECO:0000256" key="13">
    <source>
        <dbReference type="SAM" id="Phobius"/>
    </source>
</evidence>
<keyword evidence="10" id="KW-0407">Ion channel</keyword>
<feature type="compositionally biased region" description="Basic residues" evidence="12">
    <location>
        <begin position="449"/>
        <end position="462"/>
    </location>
</feature>
<proteinExistence type="predicted"/>
<evidence type="ECO:0000259" key="15">
    <source>
        <dbReference type="Pfam" id="PF00060"/>
    </source>
</evidence>
<evidence type="ECO:0000256" key="9">
    <source>
        <dbReference type="ARBA" id="ARBA00023286"/>
    </source>
</evidence>
<evidence type="ECO:0000313" key="17">
    <source>
        <dbReference type="Proteomes" id="UP001153069"/>
    </source>
</evidence>
<evidence type="ECO:0000256" key="2">
    <source>
        <dbReference type="ARBA" id="ARBA00022448"/>
    </source>
</evidence>
<organism evidence="16 17">
    <name type="scientific">Seminavis robusta</name>
    <dbReference type="NCBI Taxonomy" id="568900"/>
    <lineage>
        <taxon>Eukaryota</taxon>
        <taxon>Sar</taxon>
        <taxon>Stramenopiles</taxon>
        <taxon>Ochrophyta</taxon>
        <taxon>Bacillariophyta</taxon>
        <taxon>Bacillariophyceae</taxon>
        <taxon>Bacillariophycidae</taxon>
        <taxon>Naviculales</taxon>
        <taxon>Naviculaceae</taxon>
        <taxon>Seminavis</taxon>
    </lineage>
</organism>
<name>A0A9N8HYK9_9STRA</name>
<evidence type="ECO:0000256" key="3">
    <source>
        <dbReference type="ARBA" id="ARBA00022692"/>
    </source>
</evidence>
<dbReference type="EMBL" id="CAICTM010002898">
    <property type="protein sequence ID" value="CAB9530487.1"/>
    <property type="molecule type" value="Genomic_DNA"/>
</dbReference>
<keyword evidence="5" id="KW-0406">Ion transport</keyword>
<evidence type="ECO:0000256" key="10">
    <source>
        <dbReference type="ARBA" id="ARBA00023303"/>
    </source>
</evidence>
<dbReference type="AlphaFoldDB" id="A0A9N8HYK9"/>
<feature type="compositionally biased region" description="Low complexity" evidence="12">
    <location>
        <begin position="547"/>
        <end position="557"/>
    </location>
</feature>
<evidence type="ECO:0000256" key="6">
    <source>
        <dbReference type="ARBA" id="ARBA00023136"/>
    </source>
</evidence>
<comment type="subcellular location">
    <subcellularLocation>
        <location evidence="1">Membrane</location>
        <topology evidence="1">Multi-pass membrane protein</topology>
    </subcellularLocation>
</comment>
<keyword evidence="17" id="KW-1185">Reference proteome</keyword>
<evidence type="ECO:0000256" key="5">
    <source>
        <dbReference type="ARBA" id="ARBA00023065"/>
    </source>
</evidence>
<reference evidence="16" key="1">
    <citation type="submission" date="2020-06" db="EMBL/GenBank/DDBJ databases">
        <authorList>
            <consortium name="Plant Systems Biology data submission"/>
        </authorList>
    </citation>
    <scope>NUCLEOTIDE SEQUENCE</scope>
    <source>
        <strain evidence="16">D6</strain>
    </source>
</reference>
<dbReference type="InterPro" id="IPR001320">
    <property type="entry name" value="Iontro_rcpt_C"/>
</dbReference>
<keyword evidence="4 13" id="KW-1133">Transmembrane helix</keyword>
<dbReference type="SUPFAM" id="SSF53850">
    <property type="entry name" value="Periplasmic binding protein-like II"/>
    <property type="match status" value="1"/>
</dbReference>
<gene>
    <name evidence="16" type="ORF">SEMRO_2900_G339760.1</name>
</gene>
<dbReference type="PANTHER" id="PTHR18966">
    <property type="entry name" value="IONOTROPIC GLUTAMATE RECEPTOR"/>
    <property type="match status" value="1"/>
</dbReference>
<evidence type="ECO:0000256" key="8">
    <source>
        <dbReference type="ARBA" id="ARBA00023180"/>
    </source>
</evidence>
<feature type="coiled-coil region" evidence="11">
    <location>
        <begin position="618"/>
        <end position="645"/>
    </location>
</feature>
<keyword evidence="14" id="KW-0732">Signal</keyword>
<feature type="region of interest" description="Disordered" evidence="12">
    <location>
        <begin position="653"/>
        <end position="672"/>
    </location>
</feature>
<keyword evidence="2" id="KW-0813">Transport</keyword>
<evidence type="ECO:0000256" key="4">
    <source>
        <dbReference type="ARBA" id="ARBA00022989"/>
    </source>
</evidence>
<dbReference type="Proteomes" id="UP001153069">
    <property type="component" value="Unassembled WGS sequence"/>
</dbReference>
<keyword evidence="7 16" id="KW-0675">Receptor</keyword>
<keyword evidence="3 13" id="KW-0812">Transmembrane</keyword>
<accession>A0A9N8HYK9</accession>
<evidence type="ECO:0000256" key="7">
    <source>
        <dbReference type="ARBA" id="ARBA00023170"/>
    </source>
</evidence>
<feature type="compositionally biased region" description="Basic and acidic residues" evidence="12">
    <location>
        <begin position="568"/>
        <end position="579"/>
    </location>
</feature>
<keyword evidence="6 13" id="KW-0472">Membrane</keyword>
<evidence type="ECO:0000313" key="16">
    <source>
        <dbReference type="EMBL" id="CAB9530487.1"/>
    </source>
</evidence>
<feature type="signal peptide" evidence="14">
    <location>
        <begin position="1"/>
        <end position="24"/>
    </location>
</feature>
<keyword evidence="11" id="KW-0175">Coiled coil</keyword>
<feature type="region of interest" description="Disordered" evidence="12">
    <location>
        <begin position="427"/>
        <end position="479"/>
    </location>
</feature>
<sequence>MRPLRLLVSSLLGPLLLLIPPCLGADDELGGEKAVLDNHLFSYNISHRQSVCHRYLEWRDGKRELKDALSGLELRPLMAMGDFFSYSEETGINREEPGLMAELMDALGESANFTWRSSFGVMEQPEDLNKTWTELLLWGIETYDIAVNWWDQSVERMEAGAAYVEPWFDGSVILVDEEDPPVADDSIDLLNWLKPYETSVWCMILLTIVLSALAYQLIEHLTDERDDRPFWQWFSDNVYLSSLNFTQNFEYAPSHVAGRICGVSMGVWALVITATYTANLASLFVEDQRPALVVDSIDQAIALGIPICTFKGTNADFIIKRRYENAIRVPMNTELQGYQALKRGECGLVAGYRDNWLGFEHNTKYNPDCDLNWVGRTVEIIKSGFAVKADAGYKCSSLIREVLNIHMTRLISEGKLEEVWEKHRSKTRDQNCDVESSDTGRRQLAAKSGLRKKREQSARKLKGGPSAAAASGGGGSSGPSRLTLKQMLGTFFLHWFSTFIAILVALGSKYYRKVFGLSMDVVTSVEKVMYRKHGPTVGSSPPLNTYRSARAMSSSARENSLDIGNLRYSDRSNSDRSNSDRSNSSHSESRGRFLSLRRSTSVIEQHPITAIAEEGDRNDEQAEEVAALRGELQKTKKELDDKMDMVLLLLRKMQPTPAERDSDSPNLPDLAA</sequence>
<dbReference type="Pfam" id="PF00060">
    <property type="entry name" value="Lig_chan"/>
    <property type="match status" value="1"/>
</dbReference>
<protein>
    <submittedName>
        <fullName evidence="16">Receptor subunit 1</fullName>
    </submittedName>
</protein>
<evidence type="ECO:0000256" key="14">
    <source>
        <dbReference type="SAM" id="SignalP"/>
    </source>
</evidence>
<feature type="region of interest" description="Disordered" evidence="12">
    <location>
        <begin position="532"/>
        <end position="596"/>
    </location>
</feature>
<evidence type="ECO:0000256" key="12">
    <source>
        <dbReference type="SAM" id="MobiDB-lite"/>
    </source>
</evidence>
<feature type="compositionally biased region" description="Polar residues" evidence="12">
    <location>
        <begin position="537"/>
        <end position="546"/>
    </location>
</feature>
<feature type="transmembrane region" description="Helical" evidence="13">
    <location>
        <begin position="491"/>
        <end position="511"/>
    </location>
</feature>
<dbReference type="GO" id="GO:0015276">
    <property type="term" value="F:ligand-gated monoatomic ion channel activity"/>
    <property type="evidence" value="ECO:0007669"/>
    <property type="project" value="InterPro"/>
</dbReference>
<dbReference type="OrthoDB" id="5984008at2759"/>
<dbReference type="InterPro" id="IPR015683">
    <property type="entry name" value="Ionotropic_Glu_rcpt"/>
</dbReference>